<comment type="caution">
    <text evidence="4">The sequence shown here is derived from an EMBL/GenBank/DDBJ whole genome shotgun (WGS) entry which is preliminary data.</text>
</comment>
<dbReference type="GO" id="GO:0008483">
    <property type="term" value="F:transaminase activity"/>
    <property type="evidence" value="ECO:0007669"/>
    <property type="project" value="UniProtKB-KW"/>
</dbReference>
<dbReference type="Gene3D" id="3.90.1150.10">
    <property type="entry name" value="Aspartate Aminotransferase, domain 1"/>
    <property type="match status" value="1"/>
</dbReference>
<evidence type="ECO:0000256" key="2">
    <source>
        <dbReference type="RuleBase" id="RU004508"/>
    </source>
</evidence>
<name>A0A271J017_9BACT</name>
<reference evidence="4 5" key="1">
    <citation type="submission" date="2016-11" db="EMBL/GenBank/DDBJ databases">
        <title>Study of marine rhodopsin-containing bacteria.</title>
        <authorList>
            <person name="Yoshizawa S."/>
            <person name="Kumagai Y."/>
            <person name="Kogure K."/>
        </authorList>
    </citation>
    <scope>NUCLEOTIDE SEQUENCE [LARGE SCALE GENOMIC DNA]</scope>
    <source>
        <strain evidence="4 5">SAORIC-28</strain>
    </source>
</reference>
<comment type="similarity">
    <text evidence="1 2">Belongs to the DegT/DnrJ/EryC1 family.</text>
</comment>
<keyword evidence="4" id="KW-0808">Transferase</keyword>
<organism evidence="4 5">
    <name type="scientific">Rubrivirga marina</name>
    <dbReference type="NCBI Taxonomy" id="1196024"/>
    <lineage>
        <taxon>Bacteria</taxon>
        <taxon>Pseudomonadati</taxon>
        <taxon>Rhodothermota</taxon>
        <taxon>Rhodothermia</taxon>
        <taxon>Rhodothermales</taxon>
        <taxon>Rubricoccaceae</taxon>
        <taxon>Rubrivirga</taxon>
    </lineage>
</organism>
<dbReference type="Proteomes" id="UP000216339">
    <property type="component" value="Unassembled WGS sequence"/>
</dbReference>
<gene>
    <name evidence="4" type="ORF">BSZ37_08025</name>
</gene>
<dbReference type="InterPro" id="IPR015424">
    <property type="entry name" value="PyrdxlP-dep_Trfase"/>
</dbReference>
<evidence type="ECO:0000313" key="4">
    <source>
        <dbReference type="EMBL" id="PAP76394.1"/>
    </source>
</evidence>
<dbReference type="PANTHER" id="PTHR30244:SF34">
    <property type="entry name" value="DTDP-4-AMINO-4,6-DIDEOXYGALACTOSE TRANSAMINASE"/>
    <property type="match status" value="1"/>
</dbReference>
<dbReference type="GO" id="GO:0030170">
    <property type="term" value="F:pyridoxal phosphate binding"/>
    <property type="evidence" value="ECO:0007669"/>
    <property type="project" value="TreeGrafter"/>
</dbReference>
<feature type="compositionally biased region" description="Basic and acidic residues" evidence="3">
    <location>
        <begin position="194"/>
        <end position="204"/>
    </location>
</feature>
<keyword evidence="2" id="KW-0663">Pyridoxal phosphate</keyword>
<dbReference type="SUPFAM" id="SSF53383">
    <property type="entry name" value="PLP-dependent transferases"/>
    <property type="match status" value="2"/>
</dbReference>
<sequence length="462" mass="48928">MPDRLYLSPPHIGPDELALVTEAFETNWVAPVGPHVDAFEREFAAYVGAEHAVALSSGTAALHLALRDLGVGPGDEVAVSTLTFCASVNPILYEGATPVFVDSERRSWNLDPTLVEDLFRDRAAKGRQVKALVPVHLYGQTADLGALVELCDRYGVPMIEDAAEALGARYQGEESQGQSEARDRALNGGSRAAVPERSRGESRGAEGPVAGPPGENEAEGLSPRGFGSAQPPPDRGPSAQGPGGGRSPGTFGRAGIFSFNGNKIITTSGGGMLVTDRAETAAHVKKMATQARDAAPHYEHSEVGYNYRLSNVLAGIGRGQLRQLDHRVAARRRVFDAYVDALGDLPGVAFMPEASWGTHTRWLTCLTLDPEAAGATREDVRRALEADDVEARPVWKPMHLQPVYAGYEAVGGAVAEDLFDRGLCLPSGSGMTEADVERVVTGVRAALGVPSVPPENGEVPEV</sequence>
<dbReference type="GO" id="GO:0000271">
    <property type="term" value="P:polysaccharide biosynthetic process"/>
    <property type="evidence" value="ECO:0007669"/>
    <property type="project" value="TreeGrafter"/>
</dbReference>
<accession>A0A271J017</accession>
<protein>
    <submittedName>
        <fullName evidence="4">Pyridoxal phosphate-dependent aminotransferase</fullName>
    </submittedName>
</protein>
<keyword evidence="5" id="KW-1185">Reference proteome</keyword>
<dbReference type="Pfam" id="PF01041">
    <property type="entry name" value="DegT_DnrJ_EryC1"/>
    <property type="match status" value="2"/>
</dbReference>
<dbReference type="EMBL" id="MQWD01000001">
    <property type="protein sequence ID" value="PAP76394.1"/>
    <property type="molecule type" value="Genomic_DNA"/>
</dbReference>
<dbReference type="CDD" id="cd00616">
    <property type="entry name" value="AHBA_syn"/>
    <property type="match status" value="1"/>
</dbReference>
<proteinExistence type="inferred from homology"/>
<dbReference type="InterPro" id="IPR015421">
    <property type="entry name" value="PyrdxlP-dep_Trfase_major"/>
</dbReference>
<evidence type="ECO:0000256" key="3">
    <source>
        <dbReference type="SAM" id="MobiDB-lite"/>
    </source>
</evidence>
<keyword evidence="4" id="KW-0032">Aminotransferase</keyword>
<dbReference type="RefSeq" id="WP_218830438.1">
    <property type="nucleotide sequence ID" value="NZ_MQWD01000001.1"/>
</dbReference>
<evidence type="ECO:0000313" key="5">
    <source>
        <dbReference type="Proteomes" id="UP000216339"/>
    </source>
</evidence>
<dbReference type="PANTHER" id="PTHR30244">
    <property type="entry name" value="TRANSAMINASE"/>
    <property type="match status" value="1"/>
</dbReference>
<dbReference type="AlphaFoldDB" id="A0A271J017"/>
<dbReference type="InterPro" id="IPR000653">
    <property type="entry name" value="DegT/StrS_aminotransferase"/>
</dbReference>
<feature type="compositionally biased region" description="Low complexity" evidence="3">
    <location>
        <begin position="205"/>
        <end position="215"/>
    </location>
</feature>
<dbReference type="InterPro" id="IPR015422">
    <property type="entry name" value="PyrdxlP-dep_Trfase_small"/>
</dbReference>
<feature type="region of interest" description="Disordered" evidence="3">
    <location>
        <begin position="170"/>
        <end position="253"/>
    </location>
</feature>
<evidence type="ECO:0000256" key="1">
    <source>
        <dbReference type="ARBA" id="ARBA00037999"/>
    </source>
</evidence>
<dbReference type="Gene3D" id="3.40.640.10">
    <property type="entry name" value="Type I PLP-dependent aspartate aminotransferase-like (Major domain)"/>
    <property type="match status" value="2"/>
</dbReference>